<feature type="domain" description="DUF202" evidence="7">
    <location>
        <begin position="90"/>
        <end position="129"/>
    </location>
</feature>
<dbReference type="OrthoDB" id="199599at2759"/>
<dbReference type="Proteomes" id="UP000037035">
    <property type="component" value="Unassembled WGS sequence"/>
</dbReference>
<evidence type="ECO:0000256" key="3">
    <source>
        <dbReference type="ARBA" id="ARBA00022692"/>
    </source>
</evidence>
<keyword evidence="9" id="KW-1185">Reference proteome</keyword>
<accession>A0A0L6VTL3</accession>
<keyword evidence="2" id="KW-1003">Cell membrane</keyword>
<keyword evidence="4" id="KW-1133">Transmembrane helix</keyword>
<evidence type="ECO:0000259" key="7">
    <source>
        <dbReference type="Pfam" id="PF02656"/>
    </source>
</evidence>
<comment type="subcellular location">
    <subcellularLocation>
        <location evidence="1">Cell membrane</location>
        <topology evidence="1">Multi-pass membrane protein</topology>
    </subcellularLocation>
</comment>
<keyword evidence="5" id="KW-0472">Membrane</keyword>
<dbReference type="EMBL" id="LAVV01000821">
    <property type="protein sequence ID" value="KNZ64049.1"/>
    <property type="molecule type" value="Genomic_DNA"/>
</dbReference>
<name>A0A0L6VTL3_9BASI</name>
<keyword evidence="3" id="KW-0812">Transmembrane</keyword>
<feature type="region of interest" description="Disordered" evidence="6">
    <location>
        <begin position="1"/>
        <end position="66"/>
    </location>
</feature>
<feature type="compositionally biased region" description="Polar residues" evidence="6">
    <location>
        <begin position="42"/>
        <end position="55"/>
    </location>
</feature>
<reference evidence="8 9" key="1">
    <citation type="submission" date="2015-08" db="EMBL/GenBank/DDBJ databases">
        <title>Next Generation Sequencing and Analysis of the Genome of Puccinia sorghi L Schw, the Causal Agent of Maize Common Rust.</title>
        <authorList>
            <person name="Rochi L."/>
            <person name="Burguener G."/>
            <person name="Darino M."/>
            <person name="Turjanski A."/>
            <person name="Kreff E."/>
            <person name="Dieguez M.J."/>
            <person name="Sacco F."/>
        </authorList>
    </citation>
    <scope>NUCLEOTIDE SEQUENCE [LARGE SCALE GENOMIC DNA]</scope>
    <source>
        <strain evidence="8 9">RO10H11247</strain>
    </source>
</reference>
<feature type="compositionally biased region" description="Polar residues" evidence="6">
    <location>
        <begin position="22"/>
        <end position="34"/>
    </location>
</feature>
<comment type="caution">
    <text evidence="8">The sequence shown here is derived from an EMBL/GenBank/DDBJ whole genome shotgun (WGS) entry which is preliminary data.</text>
</comment>
<dbReference type="AlphaFoldDB" id="A0A0L6VTL3"/>
<dbReference type="VEuPathDB" id="FungiDB:VP01_1073g12"/>
<proteinExistence type="predicted"/>
<feature type="compositionally biased region" description="Polar residues" evidence="6">
    <location>
        <begin position="1"/>
        <end position="12"/>
    </location>
</feature>
<evidence type="ECO:0000256" key="1">
    <source>
        <dbReference type="ARBA" id="ARBA00004651"/>
    </source>
</evidence>
<dbReference type="InterPro" id="IPR003807">
    <property type="entry name" value="DUF202"/>
</dbReference>
<evidence type="ECO:0000313" key="8">
    <source>
        <dbReference type="EMBL" id="KNZ64049.1"/>
    </source>
</evidence>
<sequence length="211" mass="23526">MVQNQGEISQETESAKPIDPIQVQSARRVSTPSHHQVDEELQSSTPLQEDSQHPLTSKHEPGHPPHHWFKSWAQVLSPVAWLENKSSVARDHLANERTFLAWFRTSLSLTSIGIALVQISRLAKQNQAAQVDKLISAVQPIIDPLSNPNFSNGPLHDLKDPADQSYSSQATLVQINEKLINLQSTLDIIHRDVDTIKRTKSLASLIGNCYI</sequence>
<evidence type="ECO:0000256" key="4">
    <source>
        <dbReference type="ARBA" id="ARBA00022989"/>
    </source>
</evidence>
<protein>
    <recommendedName>
        <fullName evidence="7">DUF202 domain-containing protein</fullName>
    </recommendedName>
</protein>
<evidence type="ECO:0000256" key="6">
    <source>
        <dbReference type="SAM" id="MobiDB-lite"/>
    </source>
</evidence>
<dbReference type="InterPro" id="IPR052053">
    <property type="entry name" value="IM_YidH-like"/>
</dbReference>
<gene>
    <name evidence="8" type="ORF">VP01_1073g12</name>
</gene>
<dbReference type="PANTHER" id="PTHR34187">
    <property type="entry name" value="FGR18P"/>
    <property type="match status" value="1"/>
</dbReference>
<organism evidence="8 9">
    <name type="scientific">Puccinia sorghi</name>
    <dbReference type="NCBI Taxonomy" id="27349"/>
    <lineage>
        <taxon>Eukaryota</taxon>
        <taxon>Fungi</taxon>
        <taxon>Dikarya</taxon>
        <taxon>Basidiomycota</taxon>
        <taxon>Pucciniomycotina</taxon>
        <taxon>Pucciniomycetes</taxon>
        <taxon>Pucciniales</taxon>
        <taxon>Pucciniaceae</taxon>
        <taxon>Puccinia</taxon>
    </lineage>
</organism>
<dbReference type="Pfam" id="PF02656">
    <property type="entry name" value="DUF202"/>
    <property type="match status" value="1"/>
</dbReference>
<evidence type="ECO:0000256" key="5">
    <source>
        <dbReference type="ARBA" id="ARBA00023136"/>
    </source>
</evidence>
<dbReference type="GO" id="GO:0005886">
    <property type="term" value="C:plasma membrane"/>
    <property type="evidence" value="ECO:0007669"/>
    <property type="project" value="UniProtKB-SubCell"/>
</dbReference>
<dbReference type="PANTHER" id="PTHR34187:SF2">
    <property type="entry name" value="DUF202 DOMAIN-CONTAINING PROTEIN"/>
    <property type="match status" value="1"/>
</dbReference>
<evidence type="ECO:0000256" key="2">
    <source>
        <dbReference type="ARBA" id="ARBA00022475"/>
    </source>
</evidence>
<evidence type="ECO:0000313" key="9">
    <source>
        <dbReference type="Proteomes" id="UP000037035"/>
    </source>
</evidence>